<dbReference type="SUPFAM" id="SSF50630">
    <property type="entry name" value="Acid proteases"/>
    <property type="match status" value="1"/>
</dbReference>
<dbReference type="PANTHER" id="PTHR15503">
    <property type="entry name" value="LDOC1 RELATED"/>
    <property type="match status" value="1"/>
</dbReference>
<dbReference type="Pfam" id="PF08284">
    <property type="entry name" value="RVP_2"/>
    <property type="match status" value="1"/>
</dbReference>
<dbReference type="InterPro" id="IPR021109">
    <property type="entry name" value="Peptidase_aspartic_dom_sf"/>
</dbReference>
<dbReference type="EMBL" id="BKCJ010050523">
    <property type="protein sequence ID" value="GEW24250.1"/>
    <property type="molecule type" value="Genomic_DNA"/>
</dbReference>
<feature type="region of interest" description="Disordered" evidence="1">
    <location>
        <begin position="1"/>
        <end position="27"/>
    </location>
</feature>
<dbReference type="InterPro" id="IPR032567">
    <property type="entry name" value="RTL1-rel"/>
</dbReference>
<dbReference type="CDD" id="cd00303">
    <property type="entry name" value="retropepsin_like"/>
    <property type="match status" value="1"/>
</dbReference>
<evidence type="ECO:0000256" key="1">
    <source>
        <dbReference type="SAM" id="MobiDB-lite"/>
    </source>
</evidence>
<accession>A0A699GSG7</accession>
<protein>
    <recommendedName>
        <fullName evidence="3">Reverse transcriptase domain-containing protein</fullName>
    </recommendedName>
</protein>
<dbReference type="Gene3D" id="2.40.70.10">
    <property type="entry name" value="Acid Proteases"/>
    <property type="match status" value="1"/>
</dbReference>
<dbReference type="Gene3D" id="3.30.70.270">
    <property type="match status" value="1"/>
</dbReference>
<proteinExistence type="predicted"/>
<dbReference type="InterPro" id="IPR043502">
    <property type="entry name" value="DNA/RNA_pol_sf"/>
</dbReference>
<dbReference type="InterPro" id="IPR043128">
    <property type="entry name" value="Rev_trsase/Diguanyl_cyclase"/>
</dbReference>
<feature type="compositionally biased region" description="Basic and acidic residues" evidence="1">
    <location>
        <begin position="1"/>
        <end position="13"/>
    </location>
</feature>
<sequence length="261" mass="30050">MEGRDTFKKDCPKLKNQSRGKQAANNEARGRAYALGGGEPNQDSNVIMGTFFLNNRYASMLFDSGVDRSLVSTAFSSLIDIAPTTLDYNYADDLADDRVAESSTILRGYTLNLLDHPFNIDLMPVELGSFNVIIGMDWLSKYHVVIVCDEKVFCIPYSNKKYIQKGCYVFLAQITEKKAKDQSEEKRLEDKDGLFWIYIDYRELNKLTLKNRYPLLSIDELFDQLQGLSVYFKIDLRSGYHQIRVREEDIPNTEFKTHYGH</sequence>
<evidence type="ECO:0008006" key="3">
    <source>
        <dbReference type="Google" id="ProtNLM"/>
    </source>
</evidence>
<gene>
    <name evidence="2" type="ORF">Tci_196226</name>
</gene>
<name>A0A699GSG7_TANCI</name>
<dbReference type="AlphaFoldDB" id="A0A699GSG7"/>
<organism evidence="2">
    <name type="scientific">Tanacetum cinerariifolium</name>
    <name type="common">Dalmatian daisy</name>
    <name type="synonym">Chrysanthemum cinerariifolium</name>
    <dbReference type="NCBI Taxonomy" id="118510"/>
    <lineage>
        <taxon>Eukaryota</taxon>
        <taxon>Viridiplantae</taxon>
        <taxon>Streptophyta</taxon>
        <taxon>Embryophyta</taxon>
        <taxon>Tracheophyta</taxon>
        <taxon>Spermatophyta</taxon>
        <taxon>Magnoliopsida</taxon>
        <taxon>eudicotyledons</taxon>
        <taxon>Gunneridae</taxon>
        <taxon>Pentapetalae</taxon>
        <taxon>asterids</taxon>
        <taxon>campanulids</taxon>
        <taxon>Asterales</taxon>
        <taxon>Asteraceae</taxon>
        <taxon>Asteroideae</taxon>
        <taxon>Anthemideae</taxon>
        <taxon>Anthemidinae</taxon>
        <taxon>Tanacetum</taxon>
    </lineage>
</organism>
<dbReference type="PANTHER" id="PTHR15503:SF45">
    <property type="entry name" value="RNA-DIRECTED DNA POLYMERASE HOMOLOG"/>
    <property type="match status" value="1"/>
</dbReference>
<comment type="caution">
    <text evidence="2">The sequence shown here is derived from an EMBL/GenBank/DDBJ whole genome shotgun (WGS) entry which is preliminary data.</text>
</comment>
<evidence type="ECO:0000313" key="2">
    <source>
        <dbReference type="EMBL" id="GEW24250.1"/>
    </source>
</evidence>
<reference evidence="2" key="1">
    <citation type="journal article" date="2019" name="Sci. Rep.">
        <title>Draft genome of Tanacetum cinerariifolium, the natural source of mosquito coil.</title>
        <authorList>
            <person name="Yamashiro T."/>
            <person name="Shiraishi A."/>
            <person name="Satake H."/>
            <person name="Nakayama K."/>
        </authorList>
    </citation>
    <scope>NUCLEOTIDE SEQUENCE</scope>
</reference>
<feature type="compositionally biased region" description="Polar residues" evidence="1">
    <location>
        <begin position="15"/>
        <end position="25"/>
    </location>
</feature>
<dbReference type="SUPFAM" id="SSF56672">
    <property type="entry name" value="DNA/RNA polymerases"/>
    <property type="match status" value="1"/>
</dbReference>